<dbReference type="GO" id="GO:0008137">
    <property type="term" value="F:NADH dehydrogenase (ubiquinone) activity"/>
    <property type="evidence" value="ECO:0007669"/>
    <property type="project" value="UniProtKB-EC"/>
</dbReference>
<organism evidence="10">
    <name type="scientific">Cantharellus appalachiensis</name>
    <dbReference type="NCBI Taxonomy" id="409893"/>
    <lineage>
        <taxon>Eukaryota</taxon>
        <taxon>Fungi</taxon>
        <taxon>Dikarya</taxon>
        <taxon>Basidiomycota</taxon>
        <taxon>Agaricomycotina</taxon>
        <taxon>Agaricomycetes</taxon>
        <taxon>Cantharellales</taxon>
        <taxon>Hydnaceae</taxon>
        <taxon>Cantharellus</taxon>
    </lineage>
</organism>
<evidence type="ECO:0000256" key="6">
    <source>
        <dbReference type="ARBA" id="ARBA00023136"/>
    </source>
</evidence>
<feature type="transmembrane region" description="Helical" evidence="7">
    <location>
        <begin position="300"/>
        <end position="318"/>
    </location>
</feature>
<dbReference type="GO" id="GO:0042773">
    <property type="term" value="P:ATP synthesis coupled electron transport"/>
    <property type="evidence" value="ECO:0007669"/>
    <property type="project" value="InterPro"/>
</dbReference>
<feature type="transmembrane region" description="Helical" evidence="7">
    <location>
        <begin position="113"/>
        <end position="130"/>
    </location>
</feature>
<feature type="transmembrane region" description="Helical" evidence="7">
    <location>
        <begin position="72"/>
        <end position="101"/>
    </location>
</feature>
<keyword evidence="4 7" id="KW-1133">Transmembrane helix</keyword>
<dbReference type="PANTHER" id="PTHR42829">
    <property type="entry name" value="NADH-UBIQUINONE OXIDOREDUCTASE CHAIN 5"/>
    <property type="match status" value="1"/>
</dbReference>
<proteinExistence type="inferred from homology"/>
<dbReference type="Pfam" id="PF00361">
    <property type="entry name" value="Proton_antipo_M"/>
    <property type="match status" value="1"/>
</dbReference>
<dbReference type="RefSeq" id="YP_009486051.1">
    <property type="nucleotide sequence ID" value="NC_037756.1"/>
</dbReference>
<gene>
    <name evidence="10" type="primary">nad5</name>
</gene>
<feature type="transmembrane region" description="Helical" evidence="7">
    <location>
        <begin position="242"/>
        <end position="260"/>
    </location>
</feature>
<dbReference type="InterPro" id="IPR001750">
    <property type="entry name" value="ND/Mrp_TM"/>
</dbReference>
<feature type="transmembrane region" description="Helical" evidence="7">
    <location>
        <begin position="659"/>
        <end position="679"/>
    </location>
</feature>
<comment type="catalytic activity">
    <reaction evidence="7">
        <text>a ubiquinone + NADH + 5 H(+)(in) = a ubiquinol + NAD(+) + 4 H(+)(out)</text>
        <dbReference type="Rhea" id="RHEA:29091"/>
        <dbReference type="Rhea" id="RHEA-COMP:9565"/>
        <dbReference type="Rhea" id="RHEA-COMP:9566"/>
        <dbReference type="ChEBI" id="CHEBI:15378"/>
        <dbReference type="ChEBI" id="CHEBI:16389"/>
        <dbReference type="ChEBI" id="CHEBI:17976"/>
        <dbReference type="ChEBI" id="CHEBI:57540"/>
        <dbReference type="ChEBI" id="CHEBI:57945"/>
        <dbReference type="EC" id="7.1.1.2"/>
    </reaction>
</comment>
<keyword evidence="7" id="KW-0520">NAD</keyword>
<dbReference type="InterPro" id="IPR018393">
    <property type="entry name" value="NADHpl_OxRdtase_5_subgr"/>
</dbReference>
<dbReference type="GO" id="GO:0003954">
    <property type="term" value="F:NADH dehydrogenase activity"/>
    <property type="evidence" value="ECO:0007669"/>
    <property type="project" value="TreeGrafter"/>
</dbReference>
<geneLocation type="mitochondrion" evidence="10"/>
<evidence type="ECO:0000256" key="1">
    <source>
        <dbReference type="ARBA" id="ARBA00003257"/>
    </source>
</evidence>
<evidence type="ECO:0000313" key="10">
    <source>
        <dbReference type="EMBL" id="AWA82113.1"/>
    </source>
</evidence>
<evidence type="ECO:0000256" key="4">
    <source>
        <dbReference type="ARBA" id="ARBA00022989"/>
    </source>
</evidence>
<dbReference type="GeneID" id="36938672"/>
<evidence type="ECO:0000259" key="9">
    <source>
        <dbReference type="Pfam" id="PF00662"/>
    </source>
</evidence>
<feature type="domain" description="NADH:quinone oxidoreductase/Mrp antiporter transmembrane" evidence="8">
    <location>
        <begin position="132"/>
        <end position="407"/>
    </location>
</feature>
<dbReference type="PANTHER" id="PTHR42829:SF2">
    <property type="entry name" value="NADH-UBIQUINONE OXIDOREDUCTASE CHAIN 5"/>
    <property type="match status" value="1"/>
</dbReference>
<dbReference type="AlphaFoldDB" id="A0A2S0S437"/>
<dbReference type="EC" id="7.1.1.2" evidence="7"/>
<dbReference type="EMBL" id="MG602716">
    <property type="protein sequence ID" value="AWA82113.1"/>
    <property type="molecule type" value="Genomic_DNA"/>
</dbReference>
<comment type="function">
    <text evidence="7">Core subunit of the mitochondrial membrane respiratory chain NADH dehydrogenase (Complex I) which catalyzes electron transfer from NADH through the respiratory chain, using ubiquinone as an electron acceptor. Essential for the catalytic activity and assembly of complex I.</text>
</comment>
<keyword evidence="3 7" id="KW-0812">Transmembrane</keyword>
<keyword evidence="7" id="KW-0813">Transport</keyword>
<comment type="subcellular location">
    <subcellularLocation>
        <location evidence="2">Membrane</location>
        <topology evidence="2">Multi-pass membrane protein</topology>
    </subcellularLocation>
</comment>
<dbReference type="GO" id="GO:0016020">
    <property type="term" value="C:membrane"/>
    <property type="evidence" value="ECO:0007669"/>
    <property type="project" value="UniProtKB-SubCell"/>
</dbReference>
<feature type="transmembrane region" description="Helical" evidence="7">
    <location>
        <begin position="176"/>
        <end position="197"/>
    </location>
</feature>
<dbReference type="NCBIfam" id="NF005141">
    <property type="entry name" value="PRK06590.1"/>
    <property type="match status" value="1"/>
</dbReference>
<sequence>MYLNILMLPLLGSIISGLLGRKIGVTGSHIITISCLIVTSFFSILAFYEVGICDSPVSIQLTSWVNSEYMNISWGFLFDSLTVSMLIPVLFISTLVHLYSINYMAEDPHNQRFFSYLSLFTFFMIVLVTGDNYLVLFLGWEGIGVVSYLLINFWYTRIAANKSGILALTQNRVGDALFSLGLFSIFWVFGNLDYSTIFSLVPYINEVSLTIICFLLLGGAIAKSAQLGTTWLPWSMEGPTPVSALLHAATLVTAGIYLLVRSSPLLEYSPTVLLFIIWLGALTSFFAASTGLLQNDMKRIIAFSTVSQLGYMFMAIGLSQYNVALFHMINHAFFKALLFLAAGAVIHSMADQQDIRKLGGLQKFLPFTYTAILIGSISLMALPWMTGFYSKDLIIELAYAQYNFSGQIAYWLGTLTAIFTAFYSFRLISLVFLSYPNAPKNDYLHSHEASISVVIPLTILSLFSIGFGFIFSDLFVGIGTDFYGNSIFIHPSHITLVEAEFSLPLILKLLPTIGSIFAATSAIILYNKIPNVLIDLTNSPYYLMNSLNNIKGSLGRRIYTFLNGKYLVDVVYNKYLIGVGLKLGNTISKVLDRGIIELLGPFGLSNLLMNTAANVSRLDTGIVTSYALYIVLGLISIIFILFYPIIINSDLLTSDHLLYNSYITEIRLIVIFISSLFLINTKSQYYNN</sequence>
<feature type="transmembrane region" description="Helical" evidence="7">
    <location>
        <begin position="367"/>
        <end position="388"/>
    </location>
</feature>
<feature type="transmembrane region" description="Helical" evidence="7">
    <location>
        <begin position="626"/>
        <end position="647"/>
    </location>
</feature>
<feature type="transmembrane region" description="Helical" evidence="7">
    <location>
        <begin position="324"/>
        <end position="346"/>
    </location>
</feature>
<evidence type="ECO:0000256" key="3">
    <source>
        <dbReference type="ARBA" id="ARBA00022692"/>
    </source>
</evidence>
<feature type="transmembrane region" description="Helical" evidence="7">
    <location>
        <begin position="6"/>
        <end position="23"/>
    </location>
</feature>
<feature type="transmembrane region" description="Helical" evidence="7">
    <location>
        <begin position="449"/>
        <end position="471"/>
    </location>
</feature>
<protein>
    <recommendedName>
        <fullName evidence="7">NADH-ubiquinone oxidoreductase chain 5</fullName>
        <ecNumber evidence="7">7.1.1.2</ecNumber>
    </recommendedName>
</protein>
<name>A0A2S0S437_9AGAM</name>
<dbReference type="PRINTS" id="PR01434">
    <property type="entry name" value="NADHDHGNASE5"/>
</dbReference>
<feature type="domain" description="NADH-Ubiquinone oxidoreductase (complex I) chain 5 N-terminal" evidence="9">
    <location>
        <begin position="64"/>
        <end position="114"/>
    </location>
</feature>
<feature type="transmembrane region" description="Helical" evidence="7">
    <location>
        <begin position="272"/>
        <end position="293"/>
    </location>
</feature>
<comment type="function">
    <text evidence="1">Core subunit of the mitochondrial membrane respiratory chain NADH dehydrogenase (Complex I) that is believed to belong to the minimal assembly required for catalysis. Complex I functions in the transfer of electrons from NADH to the respiratory chain. The immediate electron acceptor for the enzyme is believed to be ubiquinone.</text>
</comment>
<dbReference type="Pfam" id="PF00662">
    <property type="entry name" value="Proton_antipo_N"/>
    <property type="match status" value="1"/>
</dbReference>
<keyword evidence="7 10" id="KW-0496">Mitochondrion</keyword>
<feature type="transmembrane region" description="Helical" evidence="7">
    <location>
        <begin position="30"/>
        <end position="52"/>
    </location>
</feature>
<evidence type="ECO:0000256" key="5">
    <source>
        <dbReference type="ARBA" id="ARBA00023075"/>
    </source>
</evidence>
<dbReference type="Gene3D" id="1.20.5.2700">
    <property type="match status" value="1"/>
</dbReference>
<dbReference type="InterPro" id="IPR001516">
    <property type="entry name" value="Proton_antipo_N"/>
</dbReference>
<evidence type="ECO:0000256" key="2">
    <source>
        <dbReference type="ARBA" id="ARBA00004141"/>
    </source>
</evidence>
<dbReference type="InterPro" id="IPR003945">
    <property type="entry name" value="NU5C-like"/>
</dbReference>
<dbReference type="PRINTS" id="PR01435">
    <property type="entry name" value="NPOXDRDTASE5"/>
</dbReference>
<feature type="transmembrane region" description="Helical" evidence="7">
    <location>
        <begin position="136"/>
        <end position="155"/>
    </location>
</feature>
<evidence type="ECO:0000259" key="8">
    <source>
        <dbReference type="Pfam" id="PF00361"/>
    </source>
</evidence>
<dbReference type="GO" id="GO:0015990">
    <property type="term" value="P:electron transport coupled proton transport"/>
    <property type="evidence" value="ECO:0007669"/>
    <property type="project" value="TreeGrafter"/>
</dbReference>
<feature type="transmembrane region" description="Helical" evidence="7">
    <location>
        <begin position="408"/>
        <end position="428"/>
    </location>
</feature>
<accession>A0A2S0S437</accession>
<keyword evidence="6 7" id="KW-0472">Membrane</keyword>
<feature type="transmembrane region" description="Helical" evidence="7">
    <location>
        <begin position="505"/>
        <end position="526"/>
    </location>
</feature>
<evidence type="ECO:0000256" key="7">
    <source>
        <dbReference type="RuleBase" id="RU003404"/>
    </source>
</evidence>
<reference evidence="10" key="1">
    <citation type="journal article" date="2018" name="Int. J. Biol. Macromol.">
        <title>Characterization of the mitochondrial genomes of three species in the ectomycorrhizal genus Cantharellus and phylogeny of Agaricomycetes.</title>
        <authorList>
            <person name="Li Q."/>
            <person name="Liao M."/>
            <person name="Yang M."/>
            <person name="Xiong C."/>
            <person name="Jin X."/>
            <person name="Chen Z."/>
            <person name="Huang W."/>
        </authorList>
    </citation>
    <scope>NUCLEOTIDE SEQUENCE</scope>
    <source>
        <strain evidence="10">S38</strain>
    </source>
</reference>
<feature type="transmembrane region" description="Helical" evidence="7">
    <location>
        <begin position="203"/>
        <end position="222"/>
    </location>
</feature>
<dbReference type="NCBIfam" id="TIGR01974">
    <property type="entry name" value="NDH_I_L"/>
    <property type="match status" value="1"/>
</dbReference>
<comment type="similarity">
    <text evidence="7">Belongs to the complex I subunit 5 family.</text>
</comment>
<keyword evidence="5 7" id="KW-0830">Ubiquinone</keyword>